<evidence type="ECO:0000313" key="8">
    <source>
        <dbReference type="Proteomes" id="UP000243799"/>
    </source>
</evidence>
<dbReference type="SUPFAM" id="SSF53383">
    <property type="entry name" value="PLP-dependent transferases"/>
    <property type="match status" value="1"/>
</dbReference>
<evidence type="ECO:0000256" key="5">
    <source>
        <dbReference type="PIRSR" id="PIRSR000390-2"/>
    </source>
</evidence>
<evidence type="ECO:0000256" key="4">
    <source>
        <dbReference type="PIRSR" id="PIRSR000390-1"/>
    </source>
</evidence>
<dbReference type="AlphaFoldDB" id="A0A1I0WTR2"/>
<comment type="similarity">
    <text evidence="3 6">Belongs to the DegT/DnrJ/EryC1 family.</text>
</comment>
<dbReference type="CDD" id="cd00616">
    <property type="entry name" value="AHBA_syn"/>
    <property type="match status" value="1"/>
</dbReference>
<proteinExistence type="inferred from homology"/>
<evidence type="ECO:0000256" key="6">
    <source>
        <dbReference type="RuleBase" id="RU004508"/>
    </source>
</evidence>
<feature type="active site" description="Proton acceptor" evidence="4">
    <location>
        <position position="197"/>
    </location>
</feature>
<dbReference type="InterPro" id="IPR015421">
    <property type="entry name" value="PyrdxlP-dep_Trfase_major"/>
</dbReference>
<dbReference type="InterPro" id="IPR015424">
    <property type="entry name" value="PyrdxlP-dep_Trfase"/>
</dbReference>
<feature type="modified residue" description="N6-(pyridoxal phosphate)lysine" evidence="5">
    <location>
        <position position="197"/>
    </location>
</feature>
<reference evidence="8" key="1">
    <citation type="submission" date="2016-10" db="EMBL/GenBank/DDBJ databases">
        <authorList>
            <person name="Varghese N."/>
            <person name="Submissions S."/>
        </authorList>
    </citation>
    <scope>NUCLEOTIDE SEQUENCE [LARGE SCALE GENOMIC DNA]</scope>
    <source>
        <strain evidence="8">CGMCC 4.3568</strain>
    </source>
</reference>
<accession>A0A1I0WTR2</accession>
<evidence type="ECO:0000256" key="1">
    <source>
        <dbReference type="ARBA" id="ARBA00022898"/>
    </source>
</evidence>
<dbReference type="InterPro" id="IPR000653">
    <property type="entry name" value="DegT/StrS_aminotransferase"/>
</dbReference>
<dbReference type="OrthoDB" id="5342089at2"/>
<keyword evidence="8" id="KW-1185">Reference proteome</keyword>
<dbReference type="GO" id="GO:0008483">
    <property type="term" value="F:transaminase activity"/>
    <property type="evidence" value="ECO:0007669"/>
    <property type="project" value="TreeGrafter"/>
</dbReference>
<dbReference type="PANTHER" id="PTHR30244">
    <property type="entry name" value="TRANSAMINASE"/>
    <property type="match status" value="1"/>
</dbReference>
<evidence type="ECO:0000256" key="3">
    <source>
        <dbReference type="ARBA" id="ARBA00037999"/>
    </source>
</evidence>
<dbReference type="STRING" id="490629.SAMN05216266_102207"/>
<dbReference type="GO" id="GO:0000271">
    <property type="term" value="P:polysaccharide biosynthetic process"/>
    <property type="evidence" value="ECO:0007669"/>
    <property type="project" value="TreeGrafter"/>
</dbReference>
<protein>
    <submittedName>
        <fullName evidence="7">dTDP-4-amino-4,6-dideoxygalactose transaminase</fullName>
    </submittedName>
</protein>
<dbReference type="Gene3D" id="3.40.640.10">
    <property type="entry name" value="Type I PLP-dependent aspartate aminotransferase-like (Major domain)"/>
    <property type="match status" value="1"/>
</dbReference>
<dbReference type="PANTHER" id="PTHR30244:SF9">
    <property type="entry name" value="PROTEIN RV3402C"/>
    <property type="match status" value="1"/>
</dbReference>
<dbReference type="EMBL" id="FOKG01000002">
    <property type="protein sequence ID" value="SFA92149.1"/>
    <property type="molecule type" value="Genomic_DNA"/>
</dbReference>
<dbReference type="PIRSF" id="PIRSF000390">
    <property type="entry name" value="PLP_StrS"/>
    <property type="match status" value="1"/>
</dbReference>
<dbReference type="InterPro" id="IPR015422">
    <property type="entry name" value="PyrdxlP-dep_Trfase_small"/>
</dbReference>
<sequence>MTRSPAILGGVPVRTDDLPVARPTLHTDTTLLGEIHDVLGSGMLTNGREVAKFERAVADFLEVEQVVAVSNCTTGLLLVLKCLGIRGQAVLPSFTFMATGHAAVWNGLEPVWADSDPRTCTLSPRSVAQATTAKTAVVLGVHTFGSPCDVDNLEVLTGGHGVPLVLDSAHAFGSRYRDGRPVGGRGTAEVFSLSPTKPLTTGEGGLISTNDAGLAAELRVAREYGNPGDYDSRFTGLNGRMGEIPALLGTHNLRHLPEVLDRRRGLAERYRERLAQLNGIAFPETVGQTTFKDFVILVDPADFGLSRTDLAAVLRAERISTRAYFDPPLHRQRAYREHPPRLDLPGTEYLAGRALTLPLFAHMGDADVDQVCEAVEAAYEHSAAIIARLPQPGTRRESSPV</sequence>
<name>A0A1I0WTR2_9PSEU</name>
<dbReference type="Proteomes" id="UP000243799">
    <property type="component" value="Unassembled WGS sequence"/>
</dbReference>
<gene>
    <name evidence="7" type="ORF">SAMN05216266_102207</name>
</gene>
<dbReference type="RefSeq" id="WP_091670323.1">
    <property type="nucleotide sequence ID" value="NZ_FOKG01000002.1"/>
</dbReference>
<evidence type="ECO:0000256" key="2">
    <source>
        <dbReference type="ARBA" id="ARBA00023194"/>
    </source>
</evidence>
<dbReference type="GO" id="GO:0017000">
    <property type="term" value="P:antibiotic biosynthetic process"/>
    <property type="evidence" value="ECO:0007669"/>
    <property type="project" value="UniProtKB-KW"/>
</dbReference>
<dbReference type="Pfam" id="PF01041">
    <property type="entry name" value="DegT_DnrJ_EryC1"/>
    <property type="match status" value="1"/>
</dbReference>
<dbReference type="Gene3D" id="3.90.1150.10">
    <property type="entry name" value="Aspartate Aminotransferase, domain 1"/>
    <property type="match status" value="1"/>
</dbReference>
<keyword evidence="1 5" id="KW-0663">Pyridoxal phosphate</keyword>
<dbReference type="GO" id="GO:0030170">
    <property type="term" value="F:pyridoxal phosphate binding"/>
    <property type="evidence" value="ECO:0007669"/>
    <property type="project" value="TreeGrafter"/>
</dbReference>
<organism evidence="7 8">
    <name type="scientific">Amycolatopsis marina</name>
    <dbReference type="NCBI Taxonomy" id="490629"/>
    <lineage>
        <taxon>Bacteria</taxon>
        <taxon>Bacillati</taxon>
        <taxon>Actinomycetota</taxon>
        <taxon>Actinomycetes</taxon>
        <taxon>Pseudonocardiales</taxon>
        <taxon>Pseudonocardiaceae</taxon>
        <taxon>Amycolatopsis</taxon>
    </lineage>
</organism>
<keyword evidence="2" id="KW-0045">Antibiotic biosynthesis</keyword>
<evidence type="ECO:0000313" key="7">
    <source>
        <dbReference type="EMBL" id="SFA92149.1"/>
    </source>
</evidence>